<comment type="caution">
    <text evidence="2">The sequence shown here is derived from an EMBL/GenBank/DDBJ whole genome shotgun (WGS) entry which is preliminary data.</text>
</comment>
<protein>
    <recommendedName>
        <fullName evidence="4">C2H2-type domain-containing protein</fullName>
    </recommendedName>
</protein>
<gene>
    <name evidence="2" type="ORF">EDB81DRAFT_807674</name>
</gene>
<name>A0A9P9ITV6_9HYPO</name>
<accession>A0A9P9ITV6</accession>
<dbReference type="PANTHER" id="PTHR38166:SF1">
    <property type="entry name" value="C2H2-TYPE DOMAIN-CONTAINING PROTEIN"/>
    <property type="match status" value="1"/>
</dbReference>
<sequence>MKLPHVNTGQVVDCPDTELPSYAILSHTWLADAEARQAISKDGSISTIPYRPREGHAVSASQSQSDETDDAAVEYCPFYLFEPYDYLTRPWGTKRSRSGKPITGVKSHQRRGTTFPVEILDGEDDGVSSSESELDDGSSSSDGDSEEDIFNKDDRSLCDDVIVGECNSDTDHDFQSMRAGMRESLYDKIQARLASARYDAPPDNRPPPRKRARTTDWKSQSGYLEEEDQDDPELVVVSRVDGYFHLACPFYVSNPTRYQKCLLQHDLQSVEDVIHHIRKHHTQPPYCPMCRQTFDRAVDRDNHARARTCELRSPKVIDGVSAYQKAQLLRGDKLHLGVTKRWQRVWATVFPKTELCRSPYLEDGVELMVTMVRDHWGLHGRDYIEQYLARHSLVRRKQGGESSAEAAIHRLMLQDLLSMAFENA</sequence>
<dbReference type="PANTHER" id="PTHR38166">
    <property type="entry name" value="C2H2-TYPE DOMAIN-CONTAINING PROTEIN-RELATED"/>
    <property type="match status" value="1"/>
</dbReference>
<proteinExistence type="predicted"/>
<evidence type="ECO:0000313" key="3">
    <source>
        <dbReference type="Proteomes" id="UP000738349"/>
    </source>
</evidence>
<dbReference type="AlphaFoldDB" id="A0A9P9ITV6"/>
<organism evidence="2 3">
    <name type="scientific">Dactylonectria macrodidyma</name>
    <dbReference type="NCBI Taxonomy" id="307937"/>
    <lineage>
        <taxon>Eukaryota</taxon>
        <taxon>Fungi</taxon>
        <taxon>Dikarya</taxon>
        <taxon>Ascomycota</taxon>
        <taxon>Pezizomycotina</taxon>
        <taxon>Sordariomycetes</taxon>
        <taxon>Hypocreomycetidae</taxon>
        <taxon>Hypocreales</taxon>
        <taxon>Nectriaceae</taxon>
        <taxon>Dactylonectria</taxon>
    </lineage>
</organism>
<dbReference type="Proteomes" id="UP000738349">
    <property type="component" value="Unassembled WGS sequence"/>
</dbReference>
<evidence type="ECO:0008006" key="4">
    <source>
        <dbReference type="Google" id="ProtNLM"/>
    </source>
</evidence>
<feature type="region of interest" description="Disordered" evidence="1">
    <location>
        <begin position="92"/>
        <end position="151"/>
    </location>
</feature>
<dbReference type="OrthoDB" id="5241264at2759"/>
<reference evidence="2" key="1">
    <citation type="journal article" date="2021" name="Nat. Commun.">
        <title>Genetic determinants of endophytism in the Arabidopsis root mycobiome.</title>
        <authorList>
            <person name="Mesny F."/>
            <person name="Miyauchi S."/>
            <person name="Thiergart T."/>
            <person name="Pickel B."/>
            <person name="Atanasova L."/>
            <person name="Karlsson M."/>
            <person name="Huettel B."/>
            <person name="Barry K.W."/>
            <person name="Haridas S."/>
            <person name="Chen C."/>
            <person name="Bauer D."/>
            <person name="Andreopoulos W."/>
            <person name="Pangilinan J."/>
            <person name="LaButti K."/>
            <person name="Riley R."/>
            <person name="Lipzen A."/>
            <person name="Clum A."/>
            <person name="Drula E."/>
            <person name="Henrissat B."/>
            <person name="Kohler A."/>
            <person name="Grigoriev I.V."/>
            <person name="Martin F.M."/>
            <person name="Hacquard S."/>
        </authorList>
    </citation>
    <scope>NUCLEOTIDE SEQUENCE</scope>
    <source>
        <strain evidence="2">MPI-CAGE-AT-0147</strain>
    </source>
</reference>
<feature type="region of interest" description="Disordered" evidence="1">
    <location>
        <begin position="45"/>
        <end position="69"/>
    </location>
</feature>
<evidence type="ECO:0000256" key="1">
    <source>
        <dbReference type="SAM" id="MobiDB-lite"/>
    </source>
</evidence>
<feature type="compositionally biased region" description="Acidic residues" evidence="1">
    <location>
        <begin position="120"/>
        <end position="136"/>
    </location>
</feature>
<feature type="region of interest" description="Disordered" evidence="1">
    <location>
        <begin position="194"/>
        <end position="230"/>
    </location>
</feature>
<keyword evidence="3" id="KW-1185">Reference proteome</keyword>
<evidence type="ECO:0000313" key="2">
    <source>
        <dbReference type="EMBL" id="KAH7130910.1"/>
    </source>
</evidence>
<dbReference type="EMBL" id="JAGMUV010000017">
    <property type="protein sequence ID" value="KAH7130910.1"/>
    <property type="molecule type" value="Genomic_DNA"/>
</dbReference>